<organism evidence="1 4">
    <name type="scientific">Rhizobium loti</name>
    <name type="common">Mesorhizobium loti</name>
    <dbReference type="NCBI Taxonomy" id="381"/>
    <lineage>
        <taxon>Bacteria</taxon>
        <taxon>Pseudomonadati</taxon>
        <taxon>Pseudomonadota</taxon>
        <taxon>Alphaproteobacteria</taxon>
        <taxon>Hyphomicrobiales</taxon>
        <taxon>Phyllobacteriaceae</taxon>
        <taxon>Mesorhizobium</taxon>
    </lineage>
</organism>
<dbReference type="EMBL" id="LYTK01000005">
    <property type="protein sequence ID" value="OBQ70029.1"/>
    <property type="molecule type" value="Genomic_DNA"/>
</dbReference>
<reference evidence="2 3" key="1">
    <citation type="submission" date="2016-05" db="EMBL/GenBank/DDBJ databases">
        <authorList>
            <person name="Ramsay J.P."/>
        </authorList>
    </citation>
    <scope>NUCLEOTIDE SEQUENCE [LARGE SCALE GENOMIC DNA]</scope>
    <source>
        <strain evidence="2 3">NZP2042</strain>
    </source>
</reference>
<evidence type="ECO:0000313" key="1">
    <source>
        <dbReference type="EMBL" id="OBP77990.1"/>
    </source>
</evidence>
<dbReference type="Proteomes" id="UP000093737">
    <property type="component" value="Unassembled WGS sequence"/>
</dbReference>
<proteinExistence type="predicted"/>
<comment type="caution">
    <text evidence="1">The sequence shown here is derived from an EMBL/GenBank/DDBJ whole genome shotgun (WGS) entry which is preliminary data.</text>
</comment>
<evidence type="ECO:0000313" key="3">
    <source>
        <dbReference type="Proteomes" id="UP000093737"/>
    </source>
</evidence>
<dbReference type="EMBL" id="LZTJ01000009">
    <property type="protein sequence ID" value="OBP77990.1"/>
    <property type="molecule type" value="Genomic_DNA"/>
</dbReference>
<evidence type="ECO:0000313" key="2">
    <source>
        <dbReference type="EMBL" id="OBQ70029.1"/>
    </source>
</evidence>
<name>A0A1A5IG05_RHILI</name>
<protein>
    <submittedName>
        <fullName evidence="1">Uncharacterized protein</fullName>
    </submittedName>
</protein>
<dbReference type="Proteomes" id="UP000093748">
    <property type="component" value="Unassembled WGS sequence"/>
</dbReference>
<sequence>MVAVNASTSPHSSVNFTPFGSDALTLAGEEKGAVLFDADPRTPSQVPGKSTAAMLLCRSKARSEGLSI</sequence>
<reference evidence="4" key="2">
    <citation type="submission" date="2016-06" db="EMBL/GenBank/DDBJ databases">
        <title>NZP2037 Pacbio-Illumina hybrid assembly.</title>
        <authorList>
            <person name="Ramsay J.P."/>
        </authorList>
    </citation>
    <scope>NUCLEOTIDE SEQUENCE [LARGE SCALE GENOMIC DNA]</scope>
    <source>
        <strain evidence="4">R7ANS::ICEMlSym2042</strain>
    </source>
</reference>
<reference evidence="1" key="3">
    <citation type="submission" date="2016-06" db="EMBL/GenBank/DDBJ databases">
        <authorList>
            <person name="Kjaerup R.B."/>
            <person name="Dalgaard T.S."/>
            <person name="Juul-Madsen H.R."/>
        </authorList>
    </citation>
    <scope>NUCLEOTIDE SEQUENCE</scope>
    <source>
        <strain evidence="1">R7ANS::ICEMlSym2042</strain>
    </source>
</reference>
<accession>A0A1A5IG05</accession>
<dbReference type="AlphaFoldDB" id="A0A1A5IG05"/>
<gene>
    <name evidence="2" type="ORF">A8145_28700</name>
    <name evidence="1" type="ORF">BAE39_30585</name>
</gene>
<evidence type="ECO:0000313" key="4">
    <source>
        <dbReference type="Proteomes" id="UP000093748"/>
    </source>
</evidence>